<reference evidence="1" key="1">
    <citation type="submission" date="2017-12" db="EMBL/GenBank/DDBJ databases">
        <title>Gene loss provides genomic basis for host adaptation in cereal stripe rust fungi.</title>
        <authorList>
            <person name="Xia C."/>
        </authorList>
    </citation>
    <scope>NUCLEOTIDE SEQUENCE [LARGE SCALE GENOMIC DNA]</scope>
    <source>
        <strain evidence="1">93-210</strain>
    </source>
</reference>
<name>A0A2S4V6D3_9BASI</name>
<accession>A0A2S4V6D3</accession>
<feature type="non-terminal residue" evidence="1">
    <location>
        <position position="281"/>
    </location>
</feature>
<dbReference type="AlphaFoldDB" id="A0A2S4V6D3"/>
<proteinExistence type="predicted"/>
<dbReference type="EMBL" id="PKSL01000103">
    <property type="protein sequence ID" value="POW05068.1"/>
    <property type="molecule type" value="Genomic_DNA"/>
</dbReference>
<protein>
    <submittedName>
        <fullName evidence="1">Uncharacterized protein</fullName>
    </submittedName>
</protein>
<evidence type="ECO:0000313" key="2">
    <source>
        <dbReference type="Proteomes" id="UP000239156"/>
    </source>
</evidence>
<comment type="caution">
    <text evidence="1">The sequence shown here is derived from an EMBL/GenBank/DDBJ whole genome shotgun (WGS) entry which is preliminary data.</text>
</comment>
<dbReference type="VEuPathDB" id="FungiDB:PSHT_02392"/>
<gene>
    <name evidence="1" type="ORF">PSTT_09941</name>
</gene>
<dbReference type="Proteomes" id="UP000239156">
    <property type="component" value="Unassembled WGS sequence"/>
</dbReference>
<evidence type="ECO:0000313" key="1">
    <source>
        <dbReference type="EMBL" id="POW05068.1"/>
    </source>
</evidence>
<sequence length="281" mass="31164">MPGSIGNMAIPVPALKPCYMNYFLNTWILPTKIGNILTAHLVITYFTLPNPQLIQTTGMLIHQIIFLTATYLLHACNAYDTSDPNIQCVPRIQTGRANCKSAYLKIRYESDSTLDVFETNVEKISGNCVIMVEKPYDVKITQQTIEGAFAKMLSHCKEHPGTYVLPGYEGVKLSTRLREPLPRIEDDTPLDTPICHDSKDRSNPEHCAKAFSALHADGQKQFVEPSGAPTILLVARTKEDARAIFYRIVSTCNGKWGAISLETGVDGRNGRLVVLLRPTGK</sequence>
<dbReference type="VEuPathDB" id="FungiDB:PSTT_09941"/>
<keyword evidence="2" id="KW-1185">Reference proteome</keyword>
<organism evidence="1 2">
    <name type="scientific">Puccinia striiformis</name>
    <dbReference type="NCBI Taxonomy" id="27350"/>
    <lineage>
        <taxon>Eukaryota</taxon>
        <taxon>Fungi</taxon>
        <taxon>Dikarya</taxon>
        <taxon>Basidiomycota</taxon>
        <taxon>Pucciniomycotina</taxon>
        <taxon>Pucciniomycetes</taxon>
        <taxon>Pucciniales</taxon>
        <taxon>Pucciniaceae</taxon>
        <taxon>Puccinia</taxon>
    </lineage>
</organism>